<sequence>MKTLAPALLSHLQQEVTTLAYLLRLTRVDGAVYGFTTLDYDFAVGSTTYRATEGLSPTAVSQNSGLEVNNLQIELFLTDIGITDNDVQVGKFDAARWDLFIFNWQDLPTAIPSDKALQIGGGYVGEGQQTERLSVTYDLRGLTQQLSNNIGEVTSPTCRYNLGDVRCTVNLPVLTYHNAEVTTLVDDRTFRASQLEYSDDNYWAGGKVTFKTGDNAGFSIECAFNDNGQIELVAPPPYPFTISDTFDITPGCDKNRYTCAGKFNNAINFGGEPDIPGNDQLIAGYTGGTPSGGSSGGGGSGGTGGGGSGGGGGPTTLAPMVTALDTTIVSSNDTVTATGSHFTGVVKVEQVNTDNPSQRSSCPYSFISDTSLSFTFNGGLAYSTWYCVVTTNGGSNSTSPIMQVPADG</sequence>
<name>U5QE08_GLOK1</name>
<protein>
    <recommendedName>
        <fullName evidence="2">Bacteriophage phiJL001 Gp84 C-terminal domain-containing protein</fullName>
    </recommendedName>
</protein>
<reference evidence="3 4" key="1">
    <citation type="journal article" date="2013" name="PLoS ONE">
        <title>Cultivation and Complete Genome Sequencing of Gloeobacter kilaueensis sp. nov., from a Lava Cave in Kilauea Caldera, Hawai'i.</title>
        <authorList>
            <person name="Saw J.H."/>
            <person name="Schatz M."/>
            <person name="Brown M.V."/>
            <person name="Kunkel D.D."/>
            <person name="Foster J.S."/>
            <person name="Shick H."/>
            <person name="Christensen S."/>
            <person name="Hou S."/>
            <person name="Wan X."/>
            <person name="Donachie S.P."/>
        </authorList>
    </citation>
    <scope>NUCLEOTIDE SEQUENCE [LARGE SCALE GENOMIC DNA]</scope>
    <source>
        <strain evidence="4">JS</strain>
    </source>
</reference>
<dbReference type="Proteomes" id="UP000017396">
    <property type="component" value="Chromosome"/>
</dbReference>
<dbReference type="Pfam" id="PF09931">
    <property type="entry name" value="Phage_phiJL001_Gp84_N"/>
    <property type="match status" value="1"/>
</dbReference>
<gene>
    <name evidence="3" type="ORF">GKIL_0910</name>
</gene>
<feature type="compositionally biased region" description="Gly residues" evidence="1">
    <location>
        <begin position="285"/>
        <end position="314"/>
    </location>
</feature>
<feature type="region of interest" description="Disordered" evidence="1">
    <location>
        <begin position="278"/>
        <end position="318"/>
    </location>
</feature>
<dbReference type="STRING" id="1183438.GKIL_0910"/>
<accession>U5QE08</accession>
<dbReference type="NCBIfam" id="TIGR02218">
    <property type="entry name" value="phg_TIGR02218"/>
    <property type="match status" value="1"/>
</dbReference>
<evidence type="ECO:0000256" key="1">
    <source>
        <dbReference type="SAM" id="MobiDB-lite"/>
    </source>
</evidence>
<dbReference type="RefSeq" id="WP_023172216.1">
    <property type="nucleotide sequence ID" value="NC_022600.1"/>
</dbReference>
<evidence type="ECO:0000313" key="4">
    <source>
        <dbReference type="Proteomes" id="UP000017396"/>
    </source>
</evidence>
<keyword evidence="4" id="KW-1185">Reference proteome</keyword>
<evidence type="ECO:0000259" key="2">
    <source>
        <dbReference type="Pfam" id="PF09356"/>
    </source>
</evidence>
<evidence type="ECO:0000313" key="3">
    <source>
        <dbReference type="EMBL" id="AGY57156.1"/>
    </source>
</evidence>
<dbReference type="EMBL" id="CP003587">
    <property type="protein sequence ID" value="AGY57156.1"/>
    <property type="molecule type" value="Genomic_DNA"/>
</dbReference>
<dbReference type="KEGG" id="glj:GKIL_0910"/>
<dbReference type="InterPro" id="IPR018964">
    <property type="entry name" value="Phage_phiJL001_Gp84_C"/>
</dbReference>
<dbReference type="Gene3D" id="2.60.40.10">
    <property type="entry name" value="Immunoglobulins"/>
    <property type="match status" value="1"/>
</dbReference>
<dbReference type="AlphaFoldDB" id="U5QE08"/>
<dbReference type="HOGENOM" id="CLU_751525_0_0_3"/>
<feature type="domain" description="Bacteriophage phiJL001 Gp84 C-terminal" evidence="2">
    <location>
        <begin position="202"/>
        <end position="279"/>
    </location>
</feature>
<dbReference type="InterPro" id="IPR011928">
    <property type="entry name" value="Phage_phiJL001_Gp84"/>
</dbReference>
<dbReference type="InterPro" id="IPR013783">
    <property type="entry name" value="Ig-like_fold"/>
</dbReference>
<proteinExistence type="predicted"/>
<dbReference type="Pfam" id="PF09356">
    <property type="entry name" value="Phage_BR0599"/>
    <property type="match status" value="1"/>
</dbReference>
<organism evidence="3 4">
    <name type="scientific">Gloeobacter kilaueensis (strain ATCC BAA-2537 / CCAP 1431/1 / ULC 316 / JS1)</name>
    <dbReference type="NCBI Taxonomy" id="1183438"/>
    <lineage>
        <taxon>Bacteria</taxon>
        <taxon>Bacillati</taxon>
        <taxon>Cyanobacteriota</taxon>
        <taxon>Cyanophyceae</taxon>
        <taxon>Gloeobacterales</taxon>
        <taxon>Gloeobacteraceae</taxon>
        <taxon>Gloeobacter</taxon>
    </lineage>
</organism>
<dbReference type="eggNOG" id="COG5449">
    <property type="taxonomic scope" value="Bacteria"/>
</dbReference>